<dbReference type="EMBL" id="LN853860">
    <property type="protein sequence ID" value="CRY96820.1"/>
    <property type="molecule type" value="Genomic_DNA"/>
</dbReference>
<protein>
    <submittedName>
        <fullName evidence="1">Uncharacterized protein</fullName>
    </submittedName>
</protein>
<reference evidence="1" key="1">
    <citation type="submission" date="2015-06" db="EMBL/GenBank/DDBJ databases">
        <authorList>
            <person name="Joergensen T."/>
        </authorList>
    </citation>
    <scope>NUCLEOTIDE SEQUENCE</scope>
    <source>
        <strain evidence="1">RGFK1290</strain>
    </source>
</reference>
<dbReference type="AlphaFoldDB" id="A0A0H5Q5X7"/>
<organism evidence="1">
    <name type="scientific">uncultured prokaryote</name>
    <dbReference type="NCBI Taxonomy" id="198431"/>
    <lineage>
        <taxon>unclassified sequences</taxon>
        <taxon>environmental samples</taxon>
    </lineage>
</organism>
<accession>A0A0H5Q5X7</accession>
<sequence length="74" mass="8480">MKIKATYTGVVMTDKHLQVHFALEIGGTLKRAHYVRIPLDSLRAPVWARALDTAARRELLRIWAADDNEPLPWD</sequence>
<evidence type="ECO:0000313" key="1">
    <source>
        <dbReference type="EMBL" id="CRY96820.1"/>
    </source>
</evidence>
<reference evidence="1" key="2">
    <citation type="submission" date="2015-07" db="EMBL/GenBank/DDBJ databases">
        <title>Plasmids, circular viruses and viroids from rat gut.</title>
        <authorList>
            <person name="Jorgensen T.J."/>
            <person name="Hansen M.A."/>
            <person name="Xu Z."/>
            <person name="Tabak M.A."/>
            <person name="Sorensen S.J."/>
            <person name="Hansen L.H."/>
        </authorList>
    </citation>
    <scope>NUCLEOTIDE SEQUENCE</scope>
    <source>
        <strain evidence="1">RGFK1290</strain>
    </source>
</reference>
<proteinExistence type="predicted"/>
<name>A0A0H5Q5X7_9ZZZZ</name>